<feature type="domain" description="SIS" evidence="5">
    <location>
        <begin position="123"/>
        <end position="263"/>
    </location>
</feature>
<dbReference type="EMBL" id="SLUN01000023">
    <property type="protein sequence ID" value="TCL62731.1"/>
    <property type="molecule type" value="Genomic_DNA"/>
</dbReference>
<comment type="caution">
    <text evidence="6">The sequence shown here is derived from an EMBL/GenBank/DDBJ whole genome shotgun (WGS) entry which is preliminary data.</text>
</comment>
<feature type="domain" description="HTH rpiR-type" evidence="4">
    <location>
        <begin position="3"/>
        <end position="79"/>
    </location>
</feature>
<evidence type="ECO:0000259" key="5">
    <source>
        <dbReference type="PROSITE" id="PS51464"/>
    </source>
</evidence>
<dbReference type="Proteomes" id="UP000295008">
    <property type="component" value="Unassembled WGS sequence"/>
</dbReference>
<dbReference type="Pfam" id="PF01418">
    <property type="entry name" value="HTH_6"/>
    <property type="match status" value="1"/>
</dbReference>
<dbReference type="SUPFAM" id="SSF46689">
    <property type="entry name" value="Homeodomain-like"/>
    <property type="match status" value="1"/>
</dbReference>
<keyword evidence="2" id="KW-0238">DNA-binding</keyword>
<evidence type="ECO:0000259" key="4">
    <source>
        <dbReference type="PROSITE" id="PS51071"/>
    </source>
</evidence>
<dbReference type="GO" id="GO:1901135">
    <property type="term" value="P:carbohydrate derivative metabolic process"/>
    <property type="evidence" value="ECO:0007669"/>
    <property type="project" value="InterPro"/>
</dbReference>
<evidence type="ECO:0000313" key="7">
    <source>
        <dbReference type="Proteomes" id="UP000295008"/>
    </source>
</evidence>
<evidence type="ECO:0000256" key="1">
    <source>
        <dbReference type="ARBA" id="ARBA00023015"/>
    </source>
</evidence>
<dbReference type="GO" id="GO:0003700">
    <property type="term" value="F:DNA-binding transcription factor activity"/>
    <property type="evidence" value="ECO:0007669"/>
    <property type="project" value="InterPro"/>
</dbReference>
<proteinExistence type="predicted"/>
<evidence type="ECO:0000313" key="6">
    <source>
        <dbReference type="EMBL" id="TCL62731.1"/>
    </source>
</evidence>
<dbReference type="InterPro" id="IPR036388">
    <property type="entry name" value="WH-like_DNA-bd_sf"/>
</dbReference>
<accession>A0A4R1RAF6</accession>
<evidence type="ECO:0000256" key="2">
    <source>
        <dbReference type="ARBA" id="ARBA00023125"/>
    </source>
</evidence>
<dbReference type="InterPro" id="IPR009057">
    <property type="entry name" value="Homeodomain-like_sf"/>
</dbReference>
<dbReference type="GO" id="GO:0097367">
    <property type="term" value="F:carbohydrate derivative binding"/>
    <property type="evidence" value="ECO:0007669"/>
    <property type="project" value="InterPro"/>
</dbReference>
<dbReference type="InterPro" id="IPR000281">
    <property type="entry name" value="HTH_RpiR"/>
</dbReference>
<dbReference type="GO" id="GO:0003677">
    <property type="term" value="F:DNA binding"/>
    <property type="evidence" value="ECO:0007669"/>
    <property type="project" value="UniProtKB-KW"/>
</dbReference>
<dbReference type="InterPro" id="IPR047640">
    <property type="entry name" value="RpiR-like"/>
</dbReference>
<dbReference type="Gene3D" id="3.40.50.10490">
    <property type="entry name" value="Glucose-6-phosphate isomerase like protein, domain 1"/>
    <property type="match status" value="1"/>
</dbReference>
<keyword evidence="3" id="KW-0804">Transcription</keyword>
<dbReference type="CDD" id="cd05013">
    <property type="entry name" value="SIS_RpiR"/>
    <property type="match status" value="1"/>
</dbReference>
<evidence type="ECO:0000256" key="3">
    <source>
        <dbReference type="ARBA" id="ARBA00023163"/>
    </source>
</evidence>
<gene>
    <name evidence="6" type="ORF">EDC14_102310</name>
</gene>
<sequence length="281" mass="30868">MAVSGLERIREGRSALRDSEQRVAEHLLTHFQEAINLPITELAEQIGVSEATIVRMCKKLGFRGFQELKITLALDIVQPMQILNEEVQAEDDMETIAKKIFAYNKQAMDSTLNVLSVRELERAVEALAGAKQIQIYGVAGSWSVAADAAHKLMKTGIPVTAFQDTHMQAMAASLLGPGDVVIGISHSGSSKDIVEAVGWAKDSGATTIGITHYARTPLDRVLDIKLATCSNETHYRIEGLSSRVAQLSIIDTLFIGISLRNFDQVVKNIRRTREAIVPKRF</sequence>
<dbReference type="SUPFAM" id="SSF53697">
    <property type="entry name" value="SIS domain"/>
    <property type="match status" value="1"/>
</dbReference>
<dbReference type="PROSITE" id="PS51071">
    <property type="entry name" value="HTH_RPIR"/>
    <property type="match status" value="1"/>
</dbReference>
<dbReference type="Gene3D" id="1.10.10.10">
    <property type="entry name" value="Winged helix-like DNA-binding domain superfamily/Winged helix DNA-binding domain"/>
    <property type="match status" value="1"/>
</dbReference>
<name>A0A4R1RAF6_HYDET</name>
<dbReference type="AlphaFoldDB" id="A0A4R1RAF6"/>
<protein>
    <submittedName>
        <fullName evidence="6">RpiR family transcriptional regulator</fullName>
    </submittedName>
</protein>
<dbReference type="PANTHER" id="PTHR30514">
    <property type="entry name" value="GLUCOKINASE"/>
    <property type="match status" value="1"/>
</dbReference>
<keyword evidence="1" id="KW-0805">Transcription regulation</keyword>
<dbReference type="InterPro" id="IPR001347">
    <property type="entry name" value="SIS_dom"/>
</dbReference>
<dbReference type="Pfam" id="PF01380">
    <property type="entry name" value="SIS"/>
    <property type="match status" value="1"/>
</dbReference>
<keyword evidence="7" id="KW-1185">Reference proteome</keyword>
<dbReference type="PANTHER" id="PTHR30514:SF1">
    <property type="entry name" value="HTH-TYPE TRANSCRIPTIONAL REGULATOR HEXR-RELATED"/>
    <property type="match status" value="1"/>
</dbReference>
<dbReference type="InterPro" id="IPR035472">
    <property type="entry name" value="RpiR-like_SIS"/>
</dbReference>
<dbReference type="RefSeq" id="WP_132015529.1">
    <property type="nucleotide sequence ID" value="NZ_SLUN01000023.1"/>
</dbReference>
<dbReference type="PROSITE" id="PS51464">
    <property type="entry name" value="SIS"/>
    <property type="match status" value="1"/>
</dbReference>
<organism evidence="6 7">
    <name type="scientific">Hydrogenispora ethanolica</name>
    <dbReference type="NCBI Taxonomy" id="1082276"/>
    <lineage>
        <taxon>Bacteria</taxon>
        <taxon>Bacillati</taxon>
        <taxon>Bacillota</taxon>
        <taxon>Hydrogenispora</taxon>
    </lineage>
</organism>
<dbReference type="InterPro" id="IPR046348">
    <property type="entry name" value="SIS_dom_sf"/>
</dbReference>
<reference evidence="6 7" key="1">
    <citation type="submission" date="2019-03" db="EMBL/GenBank/DDBJ databases">
        <title>Genomic Encyclopedia of Type Strains, Phase IV (KMG-IV): sequencing the most valuable type-strain genomes for metagenomic binning, comparative biology and taxonomic classification.</title>
        <authorList>
            <person name="Goeker M."/>
        </authorList>
    </citation>
    <scope>NUCLEOTIDE SEQUENCE [LARGE SCALE GENOMIC DNA]</scope>
    <source>
        <strain evidence="6 7">LX-B</strain>
    </source>
</reference>
<dbReference type="OrthoDB" id="3684496at2"/>